<reference evidence="2 3" key="2">
    <citation type="journal article" date="2016" name="Int. J. Syst. Evol. Microbiol.">
        <title>Lutibacter profundi sp. nov., isolated from a deep-sea hydrothermal system on the Arctic Mid-Ocean Ridge and emended description of the genus Lutibacter.</title>
        <authorList>
            <person name="Le Moine Bauer S."/>
            <person name="Roalkvam I."/>
            <person name="Steen I.H."/>
            <person name="Dahle H."/>
        </authorList>
    </citation>
    <scope>NUCLEOTIDE SEQUENCE [LARGE SCALE GENOMIC DNA]</scope>
    <source>
        <strain evidence="2 3">LP1</strain>
    </source>
</reference>
<evidence type="ECO:0000313" key="2">
    <source>
        <dbReference type="EMBL" id="AMC10756.1"/>
    </source>
</evidence>
<feature type="transmembrane region" description="Helical" evidence="1">
    <location>
        <begin position="12"/>
        <end position="29"/>
    </location>
</feature>
<proteinExistence type="predicted"/>
<keyword evidence="1" id="KW-0472">Membrane</keyword>
<dbReference type="STRING" id="1622118.Lupro_05665"/>
<feature type="transmembrane region" description="Helical" evidence="1">
    <location>
        <begin position="41"/>
        <end position="58"/>
    </location>
</feature>
<gene>
    <name evidence="2" type="ORF">Lupro_05665</name>
</gene>
<keyword evidence="1" id="KW-1133">Transmembrane helix</keyword>
<protein>
    <submittedName>
        <fullName evidence="2">Uncharacterized protein</fullName>
    </submittedName>
</protein>
<keyword evidence="3" id="KW-1185">Reference proteome</keyword>
<dbReference type="Proteomes" id="UP000059672">
    <property type="component" value="Chromosome"/>
</dbReference>
<name>A0A0X8G624_9FLAO</name>
<sequence>MFLSILNDGGPAFMYLLLLILILVIILIVKGFLKKRNLQKTINLVNHFTLFAVVWGFYAKF</sequence>
<accession>A0A0X8G624</accession>
<keyword evidence="1" id="KW-0812">Transmembrane</keyword>
<dbReference type="KEGG" id="lut:Lupro_05665"/>
<evidence type="ECO:0000313" key="3">
    <source>
        <dbReference type="Proteomes" id="UP000059672"/>
    </source>
</evidence>
<dbReference type="EMBL" id="CP013355">
    <property type="protein sequence ID" value="AMC10756.1"/>
    <property type="molecule type" value="Genomic_DNA"/>
</dbReference>
<reference evidence="3" key="1">
    <citation type="submission" date="2015-12" db="EMBL/GenBank/DDBJ databases">
        <title>Complete genome sequence of Lutibacter profundus strain LP1.</title>
        <authorList>
            <person name="Wissuwa J."/>
            <person name="Le Moine Bauer S."/>
            <person name="Stokke R."/>
            <person name="Dahle H."/>
            <person name="Steen I.H."/>
        </authorList>
    </citation>
    <scope>NUCLEOTIDE SEQUENCE [LARGE SCALE GENOMIC DNA]</scope>
    <source>
        <strain evidence="3">LP1</strain>
    </source>
</reference>
<evidence type="ECO:0000256" key="1">
    <source>
        <dbReference type="SAM" id="Phobius"/>
    </source>
</evidence>
<dbReference type="AlphaFoldDB" id="A0A0X8G624"/>
<organism evidence="2 3">
    <name type="scientific">Lutibacter profundi</name>
    <dbReference type="NCBI Taxonomy" id="1622118"/>
    <lineage>
        <taxon>Bacteria</taxon>
        <taxon>Pseudomonadati</taxon>
        <taxon>Bacteroidota</taxon>
        <taxon>Flavobacteriia</taxon>
        <taxon>Flavobacteriales</taxon>
        <taxon>Flavobacteriaceae</taxon>
        <taxon>Lutibacter</taxon>
    </lineage>
</organism>